<dbReference type="EC" id="2.7.13.3" evidence="2"/>
<sequence>MSAIGAATRKLVHPWRLPADRLFNEQAKLIVDHLLGGGIVGASALGLLAAVVLHMLFGNPIGYVWLACSWTLNVVTIAVLRRMRSRPLRAATWFTTLAGVFISAGLVWGVLPLLVLNPAEPIPLLLIMVSIITHGAGTYAITSSCMPLFCAYIYPALLPLTIACALSASPLLLALGVLCLIYLVCMTAFAAGAQQAARHSLELQFSNVELVERLRLESLQREQARADAVAANHAKSSFLAAASHDLRQPLHALGLFLDLLAREPLAARQQALLDSAQAVSASAGDMLNMLLDYSRLEAGVVHPRKRAFALQDLLSRLEREFGPMADAKGLVYRSRDTPLAVHADPALTELVLRNLISNALRYTTTGGVLIACRRRGRQVSLEVWDTGIGIAPEDRDRVFQEFVQIGNPERDRRRGLGLGLAIAKRLCQTMELPLLLTSRLGHGSMFRVLLPSAGGSDIDEAIEPAGDDGALEGMRVLVVDDDEDIVRAMRDLFQAWGCECIAAESWSQAQPLLTEPPGLLIVDYRLRQGHTGVDLIAALNARFNRNVPAIIITGDAAPDRLREAQATGAALLHKPVSSRKLRAAIGEVLAPRTGA</sequence>
<dbReference type="CDD" id="cd00082">
    <property type="entry name" value="HisKA"/>
    <property type="match status" value="1"/>
</dbReference>
<dbReference type="EMBL" id="LGVG01000003">
    <property type="protein sequence ID" value="KNE29017.1"/>
    <property type="molecule type" value="Genomic_DNA"/>
</dbReference>
<dbReference type="InterPro" id="IPR003594">
    <property type="entry name" value="HATPase_dom"/>
</dbReference>
<evidence type="ECO:0000256" key="3">
    <source>
        <dbReference type="ARBA" id="ARBA00022553"/>
    </source>
</evidence>
<dbReference type="InterPro" id="IPR036890">
    <property type="entry name" value="HATPase_C_sf"/>
</dbReference>
<dbReference type="Proteomes" id="UP000037511">
    <property type="component" value="Unassembled WGS sequence"/>
</dbReference>
<dbReference type="Pfam" id="PF00512">
    <property type="entry name" value="HisKA"/>
    <property type="match status" value="1"/>
</dbReference>
<dbReference type="InterPro" id="IPR004358">
    <property type="entry name" value="Sig_transdc_His_kin-like_C"/>
</dbReference>
<keyword evidence="7" id="KW-0472">Membrane</keyword>
<feature type="transmembrane region" description="Helical" evidence="7">
    <location>
        <begin position="174"/>
        <end position="193"/>
    </location>
</feature>
<evidence type="ECO:0000256" key="5">
    <source>
        <dbReference type="ARBA" id="ARBA00022777"/>
    </source>
</evidence>
<dbReference type="Gene3D" id="3.30.565.10">
    <property type="entry name" value="Histidine kinase-like ATPase, C-terminal domain"/>
    <property type="match status" value="1"/>
</dbReference>
<dbReference type="GO" id="GO:0000155">
    <property type="term" value="F:phosphorelay sensor kinase activity"/>
    <property type="evidence" value="ECO:0007669"/>
    <property type="project" value="InterPro"/>
</dbReference>
<protein>
    <recommendedName>
        <fullName evidence="2">histidine kinase</fullName>
        <ecNumber evidence="2">2.7.13.3</ecNumber>
    </recommendedName>
</protein>
<feature type="transmembrane region" description="Helical" evidence="7">
    <location>
        <begin position="63"/>
        <end position="80"/>
    </location>
</feature>
<dbReference type="SUPFAM" id="SSF55874">
    <property type="entry name" value="ATPase domain of HSP90 chaperone/DNA topoisomerase II/histidine kinase"/>
    <property type="match status" value="1"/>
</dbReference>
<dbReference type="FunFam" id="3.30.565.10:FF:000049">
    <property type="entry name" value="Two-component sensor histidine kinase"/>
    <property type="match status" value="1"/>
</dbReference>
<dbReference type="SMART" id="SM00388">
    <property type="entry name" value="HisKA"/>
    <property type="match status" value="1"/>
</dbReference>
<feature type="domain" description="Histidine kinase" evidence="8">
    <location>
        <begin position="241"/>
        <end position="454"/>
    </location>
</feature>
<organism evidence="10 11">
    <name type="scientific">Achromobacter spanius</name>
    <dbReference type="NCBI Taxonomy" id="217203"/>
    <lineage>
        <taxon>Bacteria</taxon>
        <taxon>Pseudomonadati</taxon>
        <taxon>Pseudomonadota</taxon>
        <taxon>Betaproteobacteria</taxon>
        <taxon>Burkholderiales</taxon>
        <taxon>Alcaligenaceae</taxon>
        <taxon>Achromobacter</taxon>
    </lineage>
</organism>
<evidence type="ECO:0000256" key="7">
    <source>
        <dbReference type="SAM" id="Phobius"/>
    </source>
</evidence>
<keyword evidence="5" id="KW-0418">Kinase</keyword>
<feature type="modified residue" description="4-aspartylphosphate" evidence="6">
    <location>
        <position position="523"/>
    </location>
</feature>
<dbReference type="PROSITE" id="PS50109">
    <property type="entry name" value="HIS_KIN"/>
    <property type="match status" value="1"/>
</dbReference>
<dbReference type="InterPro" id="IPR011006">
    <property type="entry name" value="CheY-like_superfamily"/>
</dbReference>
<evidence type="ECO:0000259" key="9">
    <source>
        <dbReference type="PROSITE" id="PS50110"/>
    </source>
</evidence>
<dbReference type="InterPro" id="IPR005467">
    <property type="entry name" value="His_kinase_dom"/>
</dbReference>
<keyword evidence="7" id="KW-1133">Transmembrane helix</keyword>
<dbReference type="RefSeq" id="WP_050445482.1">
    <property type="nucleotide sequence ID" value="NZ_LGVG01000003.1"/>
</dbReference>
<feature type="transmembrane region" description="Helical" evidence="7">
    <location>
        <begin position="34"/>
        <end position="57"/>
    </location>
</feature>
<evidence type="ECO:0000256" key="1">
    <source>
        <dbReference type="ARBA" id="ARBA00000085"/>
    </source>
</evidence>
<dbReference type="SUPFAM" id="SSF52172">
    <property type="entry name" value="CheY-like"/>
    <property type="match status" value="1"/>
</dbReference>
<dbReference type="PRINTS" id="PR00344">
    <property type="entry name" value="BCTRLSENSOR"/>
</dbReference>
<dbReference type="Pfam" id="PF00072">
    <property type="entry name" value="Response_reg"/>
    <property type="match status" value="1"/>
</dbReference>
<evidence type="ECO:0000259" key="8">
    <source>
        <dbReference type="PROSITE" id="PS50109"/>
    </source>
</evidence>
<dbReference type="InterPro" id="IPR036097">
    <property type="entry name" value="HisK_dim/P_sf"/>
</dbReference>
<dbReference type="Pfam" id="PF02518">
    <property type="entry name" value="HATPase_c"/>
    <property type="match status" value="1"/>
</dbReference>
<dbReference type="GO" id="GO:0005886">
    <property type="term" value="C:plasma membrane"/>
    <property type="evidence" value="ECO:0007669"/>
    <property type="project" value="TreeGrafter"/>
</dbReference>
<dbReference type="SMART" id="SM00448">
    <property type="entry name" value="REC"/>
    <property type="match status" value="1"/>
</dbReference>
<feature type="transmembrane region" description="Helical" evidence="7">
    <location>
        <begin position="122"/>
        <end position="141"/>
    </location>
</feature>
<dbReference type="InterPro" id="IPR003661">
    <property type="entry name" value="HisK_dim/P_dom"/>
</dbReference>
<feature type="transmembrane region" description="Helical" evidence="7">
    <location>
        <begin position="92"/>
        <end position="116"/>
    </location>
</feature>
<dbReference type="SMART" id="SM00387">
    <property type="entry name" value="HATPase_c"/>
    <property type="match status" value="1"/>
</dbReference>
<reference evidence="10 11" key="1">
    <citation type="submission" date="2015-07" db="EMBL/GenBank/DDBJ databases">
        <title>Draft genome of Achromobacter spanius.</title>
        <authorList>
            <person name="Wang X."/>
        </authorList>
    </citation>
    <scope>NUCLEOTIDE SEQUENCE [LARGE SCALE GENOMIC DNA]</scope>
    <source>
        <strain evidence="10 11">CGMCC9173</strain>
    </source>
</reference>
<dbReference type="AlphaFoldDB" id="A0AAW3IA66"/>
<gene>
    <name evidence="10" type="ORF">AFM18_03995</name>
</gene>
<dbReference type="PROSITE" id="PS50110">
    <property type="entry name" value="RESPONSE_REGULATORY"/>
    <property type="match status" value="1"/>
</dbReference>
<feature type="domain" description="Response regulatory" evidence="9">
    <location>
        <begin position="475"/>
        <end position="589"/>
    </location>
</feature>
<name>A0AAW3IA66_9BURK</name>
<dbReference type="Gene3D" id="1.10.287.130">
    <property type="match status" value="1"/>
</dbReference>
<keyword evidence="4" id="KW-0808">Transferase</keyword>
<evidence type="ECO:0000256" key="4">
    <source>
        <dbReference type="ARBA" id="ARBA00022679"/>
    </source>
</evidence>
<dbReference type="InterPro" id="IPR001789">
    <property type="entry name" value="Sig_transdc_resp-reg_receiver"/>
</dbReference>
<dbReference type="PANTHER" id="PTHR43047:SF9">
    <property type="entry name" value="HISTIDINE KINASE"/>
    <property type="match status" value="1"/>
</dbReference>
<dbReference type="CDD" id="cd00156">
    <property type="entry name" value="REC"/>
    <property type="match status" value="1"/>
</dbReference>
<accession>A0AAW3IA66</accession>
<dbReference type="GO" id="GO:0009927">
    <property type="term" value="F:histidine phosphotransfer kinase activity"/>
    <property type="evidence" value="ECO:0007669"/>
    <property type="project" value="TreeGrafter"/>
</dbReference>
<comment type="caution">
    <text evidence="10">The sequence shown here is derived from an EMBL/GenBank/DDBJ whole genome shotgun (WGS) entry which is preliminary data.</text>
</comment>
<dbReference type="Gene3D" id="3.40.50.2300">
    <property type="match status" value="1"/>
</dbReference>
<dbReference type="PANTHER" id="PTHR43047">
    <property type="entry name" value="TWO-COMPONENT HISTIDINE PROTEIN KINASE"/>
    <property type="match status" value="1"/>
</dbReference>
<keyword evidence="3 6" id="KW-0597">Phosphoprotein</keyword>
<evidence type="ECO:0000313" key="11">
    <source>
        <dbReference type="Proteomes" id="UP000037511"/>
    </source>
</evidence>
<evidence type="ECO:0000313" key="10">
    <source>
        <dbReference type="EMBL" id="KNE29017.1"/>
    </source>
</evidence>
<evidence type="ECO:0000256" key="2">
    <source>
        <dbReference type="ARBA" id="ARBA00012438"/>
    </source>
</evidence>
<dbReference type="SUPFAM" id="SSF47384">
    <property type="entry name" value="Homodimeric domain of signal transducing histidine kinase"/>
    <property type="match status" value="1"/>
</dbReference>
<keyword evidence="7" id="KW-0812">Transmembrane</keyword>
<proteinExistence type="predicted"/>
<evidence type="ECO:0000256" key="6">
    <source>
        <dbReference type="PROSITE-ProRule" id="PRU00169"/>
    </source>
</evidence>
<comment type="catalytic activity">
    <reaction evidence="1">
        <text>ATP + protein L-histidine = ADP + protein N-phospho-L-histidine.</text>
        <dbReference type="EC" id="2.7.13.3"/>
    </reaction>
</comment>